<dbReference type="Proteomes" id="UP001626550">
    <property type="component" value="Unassembled WGS sequence"/>
</dbReference>
<evidence type="ECO:0000313" key="2">
    <source>
        <dbReference type="Proteomes" id="UP001626550"/>
    </source>
</evidence>
<comment type="caution">
    <text evidence="1">The sequence shown here is derived from an EMBL/GenBank/DDBJ whole genome shotgun (WGS) entry which is preliminary data.</text>
</comment>
<dbReference type="EMBL" id="JBJKFK010000443">
    <property type="protein sequence ID" value="KAL3317031.1"/>
    <property type="molecule type" value="Genomic_DNA"/>
</dbReference>
<proteinExistence type="predicted"/>
<organism evidence="1 2">
    <name type="scientific">Cichlidogyrus casuarinus</name>
    <dbReference type="NCBI Taxonomy" id="1844966"/>
    <lineage>
        <taxon>Eukaryota</taxon>
        <taxon>Metazoa</taxon>
        <taxon>Spiralia</taxon>
        <taxon>Lophotrochozoa</taxon>
        <taxon>Platyhelminthes</taxon>
        <taxon>Monogenea</taxon>
        <taxon>Monopisthocotylea</taxon>
        <taxon>Dactylogyridea</taxon>
        <taxon>Ancyrocephalidae</taxon>
        <taxon>Cichlidogyrus</taxon>
    </lineage>
</organism>
<sequence>DILVKEFPKATVLLVAHRLSNIIRICDEVLVLSQGCVVETGIPSQLLQDPKSYLARAATSANLL</sequence>
<dbReference type="AlphaFoldDB" id="A0ABD2QFA5"/>
<keyword evidence="2" id="KW-1185">Reference proteome</keyword>
<evidence type="ECO:0000313" key="1">
    <source>
        <dbReference type="EMBL" id="KAL3317031.1"/>
    </source>
</evidence>
<name>A0ABD2QFA5_9PLAT</name>
<dbReference type="InterPro" id="IPR027417">
    <property type="entry name" value="P-loop_NTPase"/>
</dbReference>
<dbReference type="SUPFAM" id="SSF52540">
    <property type="entry name" value="P-loop containing nucleoside triphosphate hydrolases"/>
    <property type="match status" value="1"/>
</dbReference>
<accession>A0ABD2QFA5</accession>
<gene>
    <name evidence="1" type="ORF">Ciccas_004317</name>
</gene>
<reference evidence="1 2" key="1">
    <citation type="submission" date="2024-11" db="EMBL/GenBank/DDBJ databases">
        <title>Adaptive evolution of stress response genes in parasites aligns with host niche diversity.</title>
        <authorList>
            <person name="Hahn C."/>
            <person name="Resl P."/>
        </authorList>
    </citation>
    <scope>NUCLEOTIDE SEQUENCE [LARGE SCALE GENOMIC DNA]</scope>
    <source>
        <strain evidence="1">EGGRZ-B1_66</strain>
        <tissue evidence="1">Body</tissue>
    </source>
</reference>
<dbReference type="Gene3D" id="3.40.50.300">
    <property type="entry name" value="P-loop containing nucleotide triphosphate hydrolases"/>
    <property type="match status" value="1"/>
</dbReference>
<protein>
    <submittedName>
        <fullName evidence="1">Uncharacterized protein</fullName>
    </submittedName>
</protein>
<feature type="non-terminal residue" evidence="1">
    <location>
        <position position="1"/>
    </location>
</feature>